<dbReference type="EMBL" id="UZAI01000174">
    <property type="protein sequence ID" value="VDO49521.1"/>
    <property type="molecule type" value="Genomic_DNA"/>
</dbReference>
<reference evidence="1 2" key="1">
    <citation type="submission" date="2018-11" db="EMBL/GenBank/DDBJ databases">
        <authorList>
            <consortium name="Pathogen Informatics"/>
        </authorList>
    </citation>
    <scope>NUCLEOTIDE SEQUENCE [LARGE SCALE GENOMIC DNA]</scope>
    <source>
        <strain evidence="1 2">Zambia</strain>
    </source>
</reference>
<organism evidence="1 2">
    <name type="scientific">Schistosoma margrebowiei</name>
    <dbReference type="NCBI Taxonomy" id="48269"/>
    <lineage>
        <taxon>Eukaryota</taxon>
        <taxon>Metazoa</taxon>
        <taxon>Spiralia</taxon>
        <taxon>Lophotrochozoa</taxon>
        <taxon>Platyhelminthes</taxon>
        <taxon>Trematoda</taxon>
        <taxon>Digenea</taxon>
        <taxon>Strigeidida</taxon>
        <taxon>Schistosomatoidea</taxon>
        <taxon>Schistosomatidae</taxon>
        <taxon>Schistosoma</taxon>
    </lineage>
</organism>
<evidence type="ECO:0000313" key="1">
    <source>
        <dbReference type="EMBL" id="VDO49521.1"/>
    </source>
</evidence>
<evidence type="ECO:0000313" key="2">
    <source>
        <dbReference type="Proteomes" id="UP000277204"/>
    </source>
</evidence>
<protein>
    <submittedName>
        <fullName evidence="1">Uncharacterized protein</fullName>
    </submittedName>
</protein>
<accession>A0A3P7VNB9</accession>
<keyword evidence="2" id="KW-1185">Reference proteome</keyword>
<proteinExistence type="predicted"/>
<gene>
    <name evidence="1" type="ORF">SMRZ_LOCUS878</name>
</gene>
<sequence length="42" mass="4905">MGLVSWMYPHTMVNVHSGTQTQYRSIQTPSRYQLTCLFLKSL</sequence>
<name>A0A3P7VNB9_9TREM</name>
<dbReference type="Proteomes" id="UP000277204">
    <property type="component" value="Unassembled WGS sequence"/>
</dbReference>
<dbReference type="AlphaFoldDB" id="A0A3P7VNB9"/>